<dbReference type="InterPro" id="IPR036236">
    <property type="entry name" value="Znf_C2H2_sf"/>
</dbReference>
<sequence>QENGQKPRCSSELVVPEQFHGREKPYKCLKCGKSFSPCSSLLIHLWVHVGGTP</sequence>
<keyword evidence="1" id="KW-0862">Zinc</keyword>
<evidence type="ECO:0000313" key="3">
    <source>
        <dbReference type="EMBL" id="NXM14303.1"/>
    </source>
</evidence>
<protein>
    <submittedName>
        <fullName evidence="3">ZN239 protein</fullName>
    </submittedName>
</protein>
<organism evidence="3 4">
    <name type="scientific">Ploceus nigricollis</name>
    <dbReference type="NCBI Taxonomy" id="441696"/>
    <lineage>
        <taxon>Eukaryota</taxon>
        <taxon>Metazoa</taxon>
        <taxon>Chordata</taxon>
        <taxon>Craniata</taxon>
        <taxon>Vertebrata</taxon>
        <taxon>Euteleostomi</taxon>
        <taxon>Archelosauria</taxon>
        <taxon>Archosauria</taxon>
        <taxon>Dinosauria</taxon>
        <taxon>Saurischia</taxon>
        <taxon>Theropoda</taxon>
        <taxon>Coelurosauria</taxon>
        <taxon>Aves</taxon>
        <taxon>Neognathae</taxon>
        <taxon>Neoaves</taxon>
        <taxon>Telluraves</taxon>
        <taxon>Australaves</taxon>
        <taxon>Passeriformes</taxon>
        <taxon>Passeroidea</taxon>
        <taxon>Ploceidae</taxon>
        <taxon>Ploceinae</taxon>
        <taxon>Ploceus</taxon>
    </lineage>
</organism>
<feature type="non-terminal residue" evidence="3">
    <location>
        <position position="53"/>
    </location>
</feature>
<dbReference type="PROSITE" id="PS00028">
    <property type="entry name" value="ZINC_FINGER_C2H2_1"/>
    <property type="match status" value="1"/>
</dbReference>
<reference evidence="3 4" key="1">
    <citation type="submission" date="2019-09" db="EMBL/GenBank/DDBJ databases">
        <title>Bird 10,000 Genomes (B10K) Project - Family phase.</title>
        <authorList>
            <person name="Zhang G."/>
        </authorList>
    </citation>
    <scope>NUCLEOTIDE SEQUENCE [LARGE SCALE GENOMIC DNA]</scope>
    <source>
        <strain evidence="3">B10K-DU-001-79</strain>
        <tissue evidence="3">Muscle</tissue>
    </source>
</reference>
<proteinExistence type="predicted"/>
<keyword evidence="1" id="KW-0863">Zinc-finger</keyword>
<keyword evidence="1" id="KW-0479">Metal-binding</keyword>
<comment type="caution">
    <text evidence="3">The sequence shown here is derived from an EMBL/GenBank/DDBJ whole genome shotgun (WGS) entry which is preliminary data.</text>
</comment>
<dbReference type="GO" id="GO:0008270">
    <property type="term" value="F:zinc ion binding"/>
    <property type="evidence" value="ECO:0007669"/>
    <property type="project" value="UniProtKB-KW"/>
</dbReference>
<gene>
    <name evidence="3" type="primary">Znf239</name>
    <name evidence="3" type="ORF">PLONIG_R11881</name>
</gene>
<dbReference type="FunFam" id="3.30.160.60:FF:001171">
    <property type="entry name" value="Zinc finger protein 236"/>
    <property type="match status" value="1"/>
</dbReference>
<accession>A0A7L0YJY3</accession>
<evidence type="ECO:0000313" key="4">
    <source>
        <dbReference type="Proteomes" id="UP000539920"/>
    </source>
</evidence>
<dbReference type="SUPFAM" id="SSF57667">
    <property type="entry name" value="beta-beta-alpha zinc fingers"/>
    <property type="match status" value="1"/>
</dbReference>
<evidence type="ECO:0000256" key="1">
    <source>
        <dbReference type="PROSITE-ProRule" id="PRU00042"/>
    </source>
</evidence>
<name>A0A7L0YJY3_9PASE</name>
<dbReference type="InterPro" id="IPR013087">
    <property type="entry name" value="Znf_C2H2_type"/>
</dbReference>
<keyword evidence="4" id="KW-1185">Reference proteome</keyword>
<dbReference type="AlphaFoldDB" id="A0A7L0YJY3"/>
<evidence type="ECO:0000259" key="2">
    <source>
        <dbReference type="PROSITE" id="PS50157"/>
    </source>
</evidence>
<dbReference type="EMBL" id="VXBC01004315">
    <property type="protein sequence ID" value="NXM14303.1"/>
    <property type="molecule type" value="Genomic_DNA"/>
</dbReference>
<dbReference type="PROSITE" id="PS50157">
    <property type="entry name" value="ZINC_FINGER_C2H2_2"/>
    <property type="match status" value="1"/>
</dbReference>
<feature type="domain" description="C2H2-type" evidence="2">
    <location>
        <begin position="26"/>
        <end position="53"/>
    </location>
</feature>
<dbReference type="Gene3D" id="3.30.160.60">
    <property type="entry name" value="Classic Zinc Finger"/>
    <property type="match status" value="1"/>
</dbReference>
<feature type="non-terminal residue" evidence="3">
    <location>
        <position position="1"/>
    </location>
</feature>
<dbReference type="Proteomes" id="UP000539920">
    <property type="component" value="Unassembled WGS sequence"/>
</dbReference>